<evidence type="ECO:0000256" key="13">
    <source>
        <dbReference type="RuleBase" id="RU003690"/>
    </source>
</evidence>
<evidence type="ECO:0000256" key="10">
    <source>
        <dbReference type="ARBA" id="ARBA00032797"/>
    </source>
</evidence>
<dbReference type="FunFam" id="3.20.20.80:FF:000041">
    <property type="entry name" value="Beta-glucosidase 7"/>
    <property type="match status" value="1"/>
</dbReference>
<evidence type="ECO:0000256" key="7">
    <source>
        <dbReference type="ARBA" id="ARBA00022723"/>
    </source>
</evidence>
<evidence type="ECO:0000256" key="1">
    <source>
        <dbReference type="ARBA" id="ARBA00003014"/>
    </source>
</evidence>
<comment type="catalytic activity">
    <reaction evidence="11">
        <text>a thioglucoside + H2O = a sugar + a thiol.</text>
        <dbReference type="EC" id="3.2.1.147"/>
    </reaction>
</comment>
<protein>
    <recommendedName>
        <fullName evidence="5">thioglucosidase</fullName>
        <ecNumber evidence="5">3.2.1.147</ecNumber>
    </recommendedName>
    <alternativeName>
        <fullName evidence="9">Sinigrinase</fullName>
    </alternativeName>
    <alternativeName>
        <fullName evidence="10">Thioglucosidase</fullName>
    </alternativeName>
</protein>
<dbReference type="PANTHER" id="PTHR10353:SF182">
    <property type="entry name" value="THIOGLUCOSIDASE"/>
    <property type="match status" value="1"/>
</dbReference>
<feature type="active site" description="Nucleophile" evidence="12">
    <location>
        <position position="428"/>
    </location>
</feature>
<evidence type="ECO:0000256" key="6">
    <source>
        <dbReference type="ARBA" id="ARBA00022554"/>
    </source>
</evidence>
<dbReference type="PANTHER" id="PTHR10353">
    <property type="entry name" value="GLYCOSYL HYDROLASE"/>
    <property type="match status" value="1"/>
</dbReference>
<evidence type="ECO:0000256" key="12">
    <source>
        <dbReference type="PROSITE-ProRule" id="PRU10055"/>
    </source>
</evidence>
<dbReference type="Gene3D" id="3.20.20.80">
    <property type="entry name" value="Glycosidases"/>
    <property type="match status" value="1"/>
</dbReference>
<comment type="similarity">
    <text evidence="3 13">Belongs to the glycosyl hydrolase 1 family.</text>
</comment>
<comment type="function">
    <text evidence="1">Degradation of glucosinolates (glucose residue linked by a thioglucoside bound to an amino acid derivative) to glucose, sulfate and any of the products: thiocyanates, isothiocyanates, nitriles, epithionitriles or oxazolidine-2-thiones.</text>
</comment>
<dbReference type="SUPFAM" id="SSF51445">
    <property type="entry name" value="(Trans)glycosidases"/>
    <property type="match status" value="1"/>
</dbReference>
<gene>
    <name evidence="15" type="ORF">ERUC_LOCUS5639</name>
</gene>
<reference evidence="15 16" key="1">
    <citation type="submission" date="2022-03" db="EMBL/GenBank/DDBJ databases">
        <authorList>
            <person name="Macdonald S."/>
            <person name="Ahmed S."/>
            <person name="Newling K."/>
        </authorList>
    </citation>
    <scope>NUCLEOTIDE SEQUENCE [LARGE SCALE GENOMIC DNA]</scope>
</reference>
<dbReference type="InterPro" id="IPR018120">
    <property type="entry name" value="Glyco_hydro_1_AS"/>
</dbReference>
<evidence type="ECO:0000313" key="16">
    <source>
        <dbReference type="Proteomes" id="UP001642260"/>
    </source>
</evidence>
<feature type="signal peptide" evidence="14">
    <location>
        <begin position="1"/>
        <end position="19"/>
    </location>
</feature>
<dbReference type="GO" id="GO:0019137">
    <property type="term" value="F:thioglucosidase activity"/>
    <property type="evidence" value="ECO:0007669"/>
    <property type="project" value="UniProtKB-EC"/>
</dbReference>
<dbReference type="GO" id="GO:0046872">
    <property type="term" value="F:metal ion binding"/>
    <property type="evidence" value="ECO:0007669"/>
    <property type="project" value="UniProtKB-KW"/>
</dbReference>
<evidence type="ECO:0000256" key="8">
    <source>
        <dbReference type="ARBA" id="ARBA00022833"/>
    </source>
</evidence>
<feature type="chain" id="PRO_5044842810" description="thioglucosidase" evidence="14">
    <location>
        <begin position="20"/>
        <end position="543"/>
    </location>
</feature>
<dbReference type="PRINTS" id="PR00131">
    <property type="entry name" value="GLHYDRLASE1"/>
</dbReference>
<keyword evidence="7" id="KW-0479">Metal-binding</keyword>
<accession>A0ABC8JA60</accession>
<dbReference type="InterPro" id="IPR017853">
    <property type="entry name" value="GH"/>
</dbReference>
<dbReference type="Pfam" id="PF00232">
    <property type="entry name" value="Glyco_hydro_1"/>
    <property type="match status" value="1"/>
</dbReference>
<evidence type="ECO:0000256" key="11">
    <source>
        <dbReference type="ARBA" id="ARBA00034026"/>
    </source>
</evidence>
<comment type="caution">
    <text evidence="15">The sequence shown here is derived from an EMBL/GenBank/DDBJ whole genome shotgun (WGS) entry which is preliminary data.</text>
</comment>
<dbReference type="EMBL" id="CAKOAT010071377">
    <property type="protein sequence ID" value="CAH8310161.1"/>
    <property type="molecule type" value="Genomic_DNA"/>
</dbReference>
<keyword evidence="16" id="KW-1185">Reference proteome</keyword>
<evidence type="ECO:0000313" key="15">
    <source>
        <dbReference type="EMBL" id="CAH8310161.1"/>
    </source>
</evidence>
<evidence type="ECO:0000256" key="4">
    <source>
        <dbReference type="ARBA" id="ARBA00011738"/>
    </source>
</evidence>
<evidence type="ECO:0000256" key="9">
    <source>
        <dbReference type="ARBA" id="ARBA00032643"/>
    </source>
</evidence>
<dbReference type="PROSITE" id="PS00572">
    <property type="entry name" value="GLYCOSYL_HYDROL_F1_1"/>
    <property type="match status" value="1"/>
</dbReference>
<evidence type="ECO:0000256" key="14">
    <source>
        <dbReference type="SAM" id="SignalP"/>
    </source>
</evidence>
<comment type="subunit">
    <text evidence="4">Homodimer.</text>
</comment>
<comment type="subcellular location">
    <subcellularLocation>
        <location evidence="2">Vacuole</location>
    </subcellularLocation>
</comment>
<keyword evidence="14" id="KW-0732">Signal</keyword>
<proteinExistence type="inferred from homology"/>
<keyword evidence="6" id="KW-0926">Vacuole</keyword>
<evidence type="ECO:0000256" key="5">
    <source>
        <dbReference type="ARBA" id="ARBA00012250"/>
    </source>
</evidence>
<dbReference type="InterPro" id="IPR001360">
    <property type="entry name" value="Glyco_hydro_1"/>
</dbReference>
<dbReference type="GO" id="GO:0005773">
    <property type="term" value="C:vacuole"/>
    <property type="evidence" value="ECO:0007669"/>
    <property type="project" value="UniProtKB-SubCell"/>
</dbReference>
<evidence type="ECO:0000256" key="2">
    <source>
        <dbReference type="ARBA" id="ARBA00004116"/>
    </source>
</evidence>
<name>A0ABC8JA60_ERUVS</name>
<dbReference type="Proteomes" id="UP001642260">
    <property type="component" value="Unassembled WGS sequence"/>
</dbReference>
<evidence type="ECO:0000256" key="3">
    <source>
        <dbReference type="ARBA" id="ARBA00010838"/>
    </source>
</evidence>
<dbReference type="AlphaFoldDB" id="A0ABC8JA60"/>
<organism evidence="15 16">
    <name type="scientific">Eruca vesicaria subsp. sativa</name>
    <name type="common">Garden rocket</name>
    <name type="synonym">Eruca sativa</name>
    <dbReference type="NCBI Taxonomy" id="29727"/>
    <lineage>
        <taxon>Eukaryota</taxon>
        <taxon>Viridiplantae</taxon>
        <taxon>Streptophyta</taxon>
        <taxon>Embryophyta</taxon>
        <taxon>Tracheophyta</taxon>
        <taxon>Spermatophyta</taxon>
        <taxon>Magnoliopsida</taxon>
        <taxon>eudicotyledons</taxon>
        <taxon>Gunneridae</taxon>
        <taxon>Pentapetalae</taxon>
        <taxon>rosids</taxon>
        <taxon>malvids</taxon>
        <taxon>Brassicales</taxon>
        <taxon>Brassicaceae</taxon>
        <taxon>Brassiceae</taxon>
        <taxon>Eruca</taxon>
    </lineage>
</organism>
<sequence length="543" mass="62347">MKHLWLILAFLLALATCKADEEITCEENLPFTCGQTDRFNSSSFDKDFIFGLASSAYQACTINRGLNVWDGFTHRFPDKAGPDRGNGDTTCDSYSYWEKDVEVLEELKANGYRFSIAWSRIIPRGKRSRGVNQGGIDYYNGLINNLTEKGITPLVTLYHWDLPQVLQDDYEGFLDPQIIDDFVDYADLCFEKFGDRVQNWFTINQLYSVPTRGYGSGSDAPGRCSPKVDPKCYAGNSSTEPYIVAHNQLLAHAKVVDLYRTKYKPHQKGKIGPVMITRWFLPYNDTDPDCIAATERMKDFFFGWFMGPLTNGTYPQSMIDTVGDRLPSFTPEESKLVKGSYDFLGLNYYFTQYVQPSTNHVIDWDRHTAMMDAGTILTFRNASNHTIGPVFTKHEDETRSIYYYPKGIYYMLDYFRTNYSDPLIYITENGISTSGYEPREEAMHDPRRIDYLCSHLCFLSKVIKETGVKVKGYCAWSLGDNYEFGNGFTVRFGLTYIDWNNVTDRDPKDSGLWYKKFITTKNLAKKDFLRSSLTFEKKKLADA</sequence>
<dbReference type="EC" id="3.2.1.147" evidence="5"/>
<keyword evidence="8" id="KW-0862">Zinc</keyword>